<keyword evidence="2 5" id="KW-0645">Protease</keyword>
<keyword evidence="6" id="KW-0732">Signal</keyword>
<dbReference type="SUPFAM" id="SSF52096">
    <property type="entry name" value="ClpP/crotonase"/>
    <property type="match status" value="1"/>
</dbReference>
<comment type="similarity">
    <text evidence="1 5">Belongs to the peptidase S41A family.</text>
</comment>
<organism evidence="9 10">
    <name type="scientific">Prevotella illustrans</name>
    <dbReference type="NCBI Taxonomy" id="2800387"/>
    <lineage>
        <taxon>Bacteria</taxon>
        <taxon>Pseudomonadati</taxon>
        <taxon>Bacteroidota</taxon>
        <taxon>Bacteroidia</taxon>
        <taxon>Bacteroidales</taxon>
        <taxon>Prevotellaceae</taxon>
        <taxon>Prevotella</taxon>
    </lineage>
</organism>
<dbReference type="RefSeq" id="WP_107582350.1">
    <property type="nucleotide sequence ID" value="NZ_JAERMS010000001.1"/>
</dbReference>
<proteinExistence type="inferred from homology"/>
<dbReference type="InterPro" id="IPR001478">
    <property type="entry name" value="PDZ"/>
</dbReference>
<evidence type="ECO:0000256" key="5">
    <source>
        <dbReference type="RuleBase" id="RU004404"/>
    </source>
</evidence>
<dbReference type="Pfam" id="PF17820">
    <property type="entry name" value="PDZ_6"/>
    <property type="match status" value="1"/>
</dbReference>
<name>A0ABS3M232_9BACT</name>
<accession>A0ABS3M232</accession>
<dbReference type="Gene3D" id="2.30.42.10">
    <property type="match status" value="1"/>
</dbReference>
<evidence type="ECO:0000256" key="2">
    <source>
        <dbReference type="ARBA" id="ARBA00022670"/>
    </source>
</evidence>
<gene>
    <name evidence="9" type="ORF">JHU38_00240</name>
</gene>
<dbReference type="InterPro" id="IPR036034">
    <property type="entry name" value="PDZ_sf"/>
</dbReference>
<keyword evidence="10" id="KW-1185">Reference proteome</keyword>
<protein>
    <submittedName>
        <fullName evidence="9">S41 family peptidase</fullName>
    </submittedName>
</protein>
<evidence type="ECO:0000256" key="1">
    <source>
        <dbReference type="ARBA" id="ARBA00009179"/>
    </source>
</evidence>
<evidence type="ECO:0000313" key="10">
    <source>
        <dbReference type="Proteomes" id="UP000664265"/>
    </source>
</evidence>
<dbReference type="CDD" id="cd06782">
    <property type="entry name" value="cpPDZ_CPP-like"/>
    <property type="match status" value="1"/>
</dbReference>
<evidence type="ECO:0000256" key="4">
    <source>
        <dbReference type="ARBA" id="ARBA00022825"/>
    </source>
</evidence>
<dbReference type="Pfam" id="PF03572">
    <property type="entry name" value="Peptidase_S41"/>
    <property type="match status" value="1"/>
</dbReference>
<dbReference type="SUPFAM" id="SSF50156">
    <property type="entry name" value="PDZ domain-like"/>
    <property type="match status" value="1"/>
</dbReference>
<dbReference type="InterPro" id="IPR004447">
    <property type="entry name" value="Peptidase_S41A"/>
</dbReference>
<reference evidence="9 10" key="1">
    <citation type="submission" date="2021-01" db="EMBL/GenBank/DDBJ databases">
        <title>Prevotella A2931 sp. nov.</title>
        <authorList>
            <person name="Buhl M."/>
            <person name="Oberhettinger P."/>
        </authorList>
    </citation>
    <scope>NUCLEOTIDE SEQUENCE [LARGE SCALE GENOMIC DNA]</scope>
    <source>
        <strain evidence="9 10">A2931</strain>
    </source>
</reference>
<dbReference type="InterPro" id="IPR029045">
    <property type="entry name" value="ClpP/crotonase-like_dom_sf"/>
</dbReference>
<dbReference type="InterPro" id="IPR041489">
    <property type="entry name" value="PDZ_6"/>
</dbReference>
<dbReference type="PANTHER" id="PTHR32060:SF30">
    <property type="entry name" value="CARBOXY-TERMINAL PROCESSING PROTEASE CTPA"/>
    <property type="match status" value="1"/>
</dbReference>
<evidence type="ECO:0000256" key="6">
    <source>
        <dbReference type="SAM" id="SignalP"/>
    </source>
</evidence>
<evidence type="ECO:0000259" key="8">
    <source>
        <dbReference type="SMART" id="SM00245"/>
    </source>
</evidence>
<dbReference type="EMBL" id="JAERMS010000001">
    <property type="protein sequence ID" value="MBO1362223.1"/>
    <property type="molecule type" value="Genomic_DNA"/>
</dbReference>
<dbReference type="PANTHER" id="PTHR32060">
    <property type="entry name" value="TAIL-SPECIFIC PROTEASE"/>
    <property type="match status" value="1"/>
</dbReference>
<keyword evidence="4 5" id="KW-0720">Serine protease</keyword>
<evidence type="ECO:0000256" key="3">
    <source>
        <dbReference type="ARBA" id="ARBA00022801"/>
    </source>
</evidence>
<dbReference type="NCBIfam" id="TIGR00225">
    <property type="entry name" value="prc"/>
    <property type="match status" value="1"/>
</dbReference>
<dbReference type="SMART" id="SM00228">
    <property type="entry name" value="PDZ"/>
    <property type="match status" value="1"/>
</dbReference>
<dbReference type="SMART" id="SM00245">
    <property type="entry name" value="TSPc"/>
    <property type="match status" value="1"/>
</dbReference>
<dbReference type="Gene3D" id="3.90.226.10">
    <property type="entry name" value="2-enoyl-CoA Hydratase, Chain A, domain 1"/>
    <property type="match status" value="1"/>
</dbReference>
<feature type="chain" id="PRO_5045756527" evidence="6">
    <location>
        <begin position="19"/>
        <end position="555"/>
    </location>
</feature>
<evidence type="ECO:0000313" key="9">
    <source>
        <dbReference type="EMBL" id="MBO1362223.1"/>
    </source>
</evidence>
<feature type="domain" description="Tail specific protease" evidence="8">
    <location>
        <begin position="166"/>
        <end position="351"/>
    </location>
</feature>
<keyword evidence="3 5" id="KW-0378">Hydrolase</keyword>
<evidence type="ECO:0000259" key="7">
    <source>
        <dbReference type="SMART" id="SM00228"/>
    </source>
</evidence>
<dbReference type="CDD" id="cd07560">
    <property type="entry name" value="Peptidase_S41_CPP"/>
    <property type="match status" value="1"/>
</dbReference>
<feature type="domain" description="PDZ" evidence="7">
    <location>
        <begin position="91"/>
        <end position="164"/>
    </location>
</feature>
<sequence length="555" mass="62320">MKQYIIGVLLMLALPVVAQDKDDHRFEVMKNLDVFNSIYKQLDLLYVDTLDPKVAIGAGIDAMLRSLDPYTEYYPAEKKGDFKMMVTGKYAGIGSLIRYNFALKNAVIEEPYANMPAVEAGLKKGDVILAIDDQSMEGKDNSYVSDRLRGDAGTTFVIKIRRPATGKVMKVKVTRRAIQLPSVPYYGMWQDSVGYINLNQFTEGCSKIVRRAFLDLKSKGMKKLVLDLRGNGGGIEQEAVSLVNMFVPKGKLIVSNRGRLKRVNNDYRTTVEPIDTVMPIVVLVNGETASSSEITSGSLQDLDRAVIMGTRTYGKGLVQMTMPMPYNGSLKLTTNKYYIPSGRCIQAINYKHNNGGYTEHMPDSLTKVFHTAGGRVVKDGGGIMPDVEVKPDTLSNLTICLLNSSPYMTRDSSELMLNYVVDYIAKHPTIAAPKDFELTDAEYEAFAKRVVDSGYTYARDSEKYLQNLEKLARFEGYYDEAKPEFEALKKKLSHNLAKDLRRNKQELKEILAKEILPSYYYQAGTIEYGLKHDKAFAEAVKLLNDSARYRKILRP</sequence>
<dbReference type="InterPro" id="IPR005151">
    <property type="entry name" value="Tail-specific_protease"/>
</dbReference>
<dbReference type="Proteomes" id="UP000664265">
    <property type="component" value="Unassembled WGS sequence"/>
</dbReference>
<dbReference type="Gene3D" id="3.30.750.44">
    <property type="match status" value="1"/>
</dbReference>
<feature type="signal peptide" evidence="6">
    <location>
        <begin position="1"/>
        <end position="18"/>
    </location>
</feature>
<comment type="caution">
    <text evidence="9">The sequence shown here is derived from an EMBL/GenBank/DDBJ whole genome shotgun (WGS) entry which is preliminary data.</text>
</comment>